<evidence type="ECO:0008006" key="2">
    <source>
        <dbReference type="Google" id="ProtNLM"/>
    </source>
</evidence>
<dbReference type="Pfam" id="PF13552">
    <property type="entry name" value="DUF4127"/>
    <property type="match status" value="1"/>
</dbReference>
<protein>
    <recommendedName>
        <fullName evidence="2">DUF4127 family protein</fullName>
    </recommendedName>
</protein>
<comment type="caution">
    <text evidence="1">The sequence shown here is derived from an EMBL/GenBank/DDBJ whole genome shotgun (WGS) entry which is preliminary data.</text>
</comment>
<organism evidence="1">
    <name type="scientific">bioreactor metagenome</name>
    <dbReference type="NCBI Taxonomy" id="1076179"/>
    <lineage>
        <taxon>unclassified sequences</taxon>
        <taxon>metagenomes</taxon>
        <taxon>ecological metagenomes</taxon>
    </lineage>
</organism>
<reference evidence="1" key="1">
    <citation type="submission" date="2019-08" db="EMBL/GenBank/DDBJ databases">
        <authorList>
            <person name="Kucharzyk K."/>
            <person name="Murdoch R.W."/>
            <person name="Higgins S."/>
            <person name="Loffler F."/>
        </authorList>
    </citation>
    <scope>NUCLEOTIDE SEQUENCE</scope>
</reference>
<dbReference type="InterPro" id="IPR025394">
    <property type="entry name" value="DUF4127"/>
</dbReference>
<dbReference type="EMBL" id="VSSQ01057253">
    <property type="protein sequence ID" value="MPN11056.1"/>
    <property type="molecule type" value="Genomic_DNA"/>
</dbReference>
<evidence type="ECO:0000313" key="1">
    <source>
        <dbReference type="EMBL" id="MPN11056.1"/>
    </source>
</evidence>
<dbReference type="AlphaFoldDB" id="A0A645FBR1"/>
<name>A0A645FBR1_9ZZZZ</name>
<gene>
    <name evidence="1" type="ORF">SDC9_158357</name>
</gene>
<proteinExistence type="predicted"/>
<sequence>MVMLARAYNDLNWQIPIVQVEYPLGAGGATVPSYEDQPVAKTINDHIVASGGIVMTKPQKPDMILAVNTPLNGITLEAESVDNLAVASYSTRRFVEKVSGHIANGKMVAVADIAFANGADNALMRELADRKMLGSLSSYSGWNTASNTLGFAIGQSMMSGAMSDDDRKRLLVVRYLDDWAYQANIRSQLYQEVIYPNNGNLMYLNELEPLVTEKAGEKIKLFAQRNLRGLPIDKIKVHFPWNRMFELTIEAK</sequence>
<accession>A0A645FBR1</accession>